<organism evidence="2">
    <name type="scientific">Timema douglasi</name>
    <name type="common">Walking stick</name>
    <dbReference type="NCBI Taxonomy" id="61478"/>
    <lineage>
        <taxon>Eukaryota</taxon>
        <taxon>Metazoa</taxon>
        <taxon>Ecdysozoa</taxon>
        <taxon>Arthropoda</taxon>
        <taxon>Hexapoda</taxon>
        <taxon>Insecta</taxon>
        <taxon>Pterygota</taxon>
        <taxon>Neoptera</taxon>
        <taxon>Polyneoptera</taxon>
        <taxon>Phasmatodea</taxon>
        <taxon>Timematodea</taxon>
        <taxon>Timematoidea</taxon>
        <taxon>Timematidae</taxon>
        <taxon>Timema</taxon>
    </lineage>
</organism>
<accession>A0A7R8VBD6</accession>
<name>A0A7R8VBD6_TIMDO</name>
<gene>
    <name evidence="2" type="ORF">TDIB3V08_LOCUS1663</name>
</gene>
<feature type="region of interest" description="Disordered" evidence="1">
    <location>
        <begin position="38"/>
        <end position="91"/>
    </location>
</feature>
<feature type="compositionally biased region" description="Pro residues" evidence="1">
    <location>
        <begin position="79"/>
        <end position="88"/>
    </location>
</feature>
<reference evidence="2" key="1">
    <citation type="submission" date="2020-11" db="EMBL/GenBank/DDBJ databases">
        <authorList>
            <person name="Tran Van P."/>
        </authorList>
    </citation>
    <scope>NUCLEOTIDE SEQUENCE</scope>
</reference>
<evidence type="ECO:0000256" key="1">
    <source>
        <dbReference type="SAM" id="MobiDB-lite"/>
    </source>
</evidence>
<proteinExistence type="predicted"/>
<dbReference type="AlphaFoldDB" id="A0A7R8VBD6"/>
<feature type="compositionally biased region" description="Low complexity" evidence="1">
    <location>
        <begin position="59"/>
        <end position="73"/>
    </location>
</feature>
<protein>
    <submittedName>
        <fullName evidence="2">Uncharacterized protein</fullName>
    </submittedName>
</protein>
<sequence>MKGVLKLDLPSLLSLSITSDGWTSAAVYKYKQEQLHKQQQQQVVANGKSPERSESPNSTSTATSAGTVTPPTGLTEFPAAPPLPPPVPTSDVGAHVERAALLGSICNFNKAKLHPAVTPVSTQNGDDGRLS</sequence>
<evidence type="ECO:0000313" key="2">
    <source>
        <dbReference type="EMBL" id="CAD7195267.1"/>
    </source>
</evidence>
<dbReference type="EMBL" id="OA564694">
    <property type="protein sequence ID" value="CAD7195267.1"/>
    <property type="molecule type" value="Genomic_DNA"/>
</dbReference>